<protein>
    <submittedName>
        <fullName evidence="1">Uncharacterized protein</fullName>
    </submittedName>
</protein>
<reference evidence="1" key="1">
    <citation type="submission" date="2018-02" db="EMBL/GenBank/DDBJ databases">
        <title>Rhizophora mucronata_Transcriptome.</title>
        <authorList>
            <person name="Meera S.P."/>
            <person name="Sreeshan A."/>
            <person name="Augustine A."/>
        </authorList>
    </citation>
    <scope>NUCLEOTIDE SEQUENCE</scope>
    <source>
        <tissue evidence="1">Leaf</tissue>
    </source>
</reference>
<dbReference type="AlphaFoldDB" id="A0A2P2PFQ1"/>
<organism evidence="1">
    <name type="scientific">Rhizophora mucronata</name>
    <name type="common">Asiatic mangrove</name>
    <dbReference type="NCBI Taxonomy" id="61149"/>
    <lineage>
        <taxon>Eukaryota</taxon>
        <taxon>Viridiplantae</taxon>
        <taxon>Streptophyta</taxon>
        <taxon>Embryophyta</taxon>
        <taxon>Tracheophyta</taxon>
        <taxon>Spermatophyta</taxon>
        <taxon>Magnoliopsida</taxon>
        <taxon>eudicotyledons</taxon>
        <taxon>Gunneridae</taxon>
        <taxon>Pentapetalae</taxon>
        <taxon>rosids</taxon>
        <taxon>fabids</taxon>
        <taxon>Malpighiales</taxon>
        <taxon>Rhizophoraceae</taxon>
        <taxon>Rhizophora</taxon>
    </lineage>
</organism>
<proteinExistence type="predicted"/>
<sequence>MVMTNQVHIIRAPLFYKSLLGCFLELVNFSK</sequence>
<dbReference type="EMBL" id="GGEC01073072">
    <property type="protein sequence ID" value="MBX53556.1"/>
    <property type="molecule type" value="Transcribed_RNA"/>
</dbReference>
<evidence type="ECO:0000313" key="1">
    <source>
        <dbReference type="EMBL" id="MBX53556.1"/>
    </source>
</evidence>
<name>A0A2P2PFQ1_RHIMU</name>
<accession>A0A2P2PFQ1</accession>